<reference evidence="3 4" key="1">
    <citation type="submission" date="2016-08" db="EMBL/GenBank/DDBJ databases">
        <title>Identification and validation of antigenic proteins from Pajaroellobacter abortibovis using de-novo genome sequence assembly and reverse vaccinology.</title>
        <authorList>
            <person name="Welly B.T."/>
            <person name="Miller M.R."/>
            <person name="Stott J.L."/>
            <person name="Blanchard M.T."/>
            <person name="Islas-Trejo A.D."/>
            <person name="O'Rourke S.M."/>
            <person name="Young A.E."/>
            <person name="Medrano J.F."/>
            <person name="Van Eenennaam A.L."/>
        </authorList>
    </citation>
    <scope>NUCLEOTIDE SEQUENCE [LARGE SCALE GENOMIC DNA]</scope>
    <source>
        <strain evidence="3 4">BTF92-0548A/99-0131</strain>
    </source>
</reference>
<sequence length="139" mass="15480">MNDTIIRRNAFGTSTAITRGIWVSVKAVYVPDQSIPCMQQYVFAYTIRIVNKGTESAHLHSRHWIVSDSNGRMEKVQGAGVVGQQPYLQPGDSFEYTSGCVLQSPRGWMEGSYQMHRPDGSSFEAAIARFELALPPNLN</sequence>
<gene>
    <name evidence="3" type="ORF">BCY86_03480</name>
</gene>
<dbReference type="KEGG" id="pabo:BCY86_03480"/>
<dbReference type="SUPFAM" id="SSF110069">
    <property type="entry name" value="ApaG-like"/>
    <property type="match status" value="1"/>
</dbReference>
<dbReference type="HAMAP" id="MF_00791">
    <property type="entry name" value="ApaG"/>
    <property type="match status" value="1"/>
</dbReference>
<organism evidence="3 4">
    <name type="scientific">Pajaroellobacter abortibovis</name>
    <dbReference type="NCBI Taxonomy" id="1882918"/>
    <lineage>
        <taxon>Bacteria</taxon>
        <taxon>Pseudomonadati</taxon>
        <taxon>Myxococcota</taxon>
        <taxon>Polyangia</taxon>
        <taxon>Polyangiales</taxon>
        <taxon>Polyangiaceae</taxon>
    </lineage>
</organism>
<dbReference type="Proteomes" id="UP000185544">
    <property type="component" value="Chromosome"/>
</dbReference>
<evidence type="ECO:0000256" key="1">
    <source>
        <dbReference type="ARBA" id="ARBA00017693"/>
    </source>
</evidence>
<dbReference type="EMBL" id="CP016908">
    <property type="protein sequence ID" value="APR99841.1"/>
    <property type="molecule type" value="Genomic_DNA"/>
</dbReference>
<dbReference type="PANTHER" id="PTHR47191">
    <property type="entry name" value="OS05G0170800 PROTEIN"/>
    <property type="match status" value="1"/>
</dbReference>
<evidence type="ECO:0000313" key="4">
    <source>
        <dbReference type="Proteomes" id="UP000185544"/>
    </source>
</evidence>
<proteinExistence type="inferred from homology"/>
<dbReference type="PROSITE" id="PS51087">
    <property type="entry name" value="APAG"/>
    <property type="match status" value="1"/>
</dbReference>
<dbReference type="Pfam" id="PF04379">
    <property type="entry name" value="DUF525"/>
    <property type="match status" value="1"/>
</dbReference>
<dbReference type="AlphaFoldDB" id="A0A1L6MWD8"/>
<accession>A0A1L6MWD8</accession>
<dbReference type="InterPro" id="IPR007474">
    <property type="entry name" value="ApaG_domain"/>
</dbReference>
<dbReference type="Gene3D" id="2.60.40.1470">
    <property type="entry name" value="ApaG domain"/>
    <property type="match status" value="1"/>
</dbReference>
<dbReference type="STRING" id="1882918.BCY86_03480"/>
<dbReference type="PANTHER" id="PTHR47191:SF2">
    <property type="entry name" value="OS05G0170800 PROTEIN"/>
    <property type="match status" value="1"/>
</dbReference>
<evidence type="ECO:0000313" key="3">
    <source>
        <dbReference type="EMBL" id="APR99841.1"/>
    </source>
</evidence>
<dbReference type="InterPro" id="IPR023065">
    <property type="entry name" value="Uncharacterised_ApaG"/>
</dbReference>
<protein>
    <recommendedName>
        <fullName evidence="1">Protein ApaG</fullName>
    </recommendedName>
</protein>
<name>A0A1L6MWD8_9BACT</name>
<dbReference type="InterPro" id="IPR036767">
    <property type="entry name" value="ApaG_sf"/>
</dbReference>
<keyword evidence="4" id="KW-1185">Reference proteome</keyword>
<dbReference type="NCBIfam" id="NF003967">
    <property type="entry name" value="PRK05461.1"/>
    <property type="match status" value="1"/>
</dbReference>
<dbReference type="OrthoDB" id="9795226at2"/>
<feature type="domain" description="ApaG" evidence="2">
    <location>
        <begin position="15"/>
        <end position="139"/>
    </location>
</feature>
<dbReference type="RefSeq" id="WP_075276491.1">
    <property type="nucleotide sequence ID" value="NZ_CP016908.1"/>
</dbReference>
<evidence type="ECO:0000259" key="2">
    <source>
        <dbReference type="PROSITE" id="PS51087"/>
    </source>
</evidence>
<dbReference type="InterPro" id="IPR050718">
    <property type="entry name" value="ApaG-like"/>
</dbReference>